<feature type="region of interest" description="Disordered" evidence="2">
    <location>
        <begin position="542"/>
        <end position="577"/>
    </location>
</feature>
<evidence type="ECO:0000256" key="2">
    <source>
        <dbReference type="SAM" id="MobiDB-lite"/>
    </source>
</evidence>
<feature type="compositionally biased region" description="Polar residues" evidence="2">
    <location>
        <begin position="97"/>
        <end position="147"/>
    </location>
</feature>
<feature type="region of interest" description="Disordered" evidence="2">
    <location>
        <begin position="84"/>
        <end position="257"/>
    </location>
</feature>
<dbReference type="Proteomes" id="UP000245771">
    <property type="component" value="Unassembled WGS sequence"/>
</dbReference>
<evidence type="ECO:0000313" key="4">
    <source>
        <dbReference type="EMBL" id="PWN33304.1"/>
    </source>
</evidence>
<dbReference type="GeneID" id="37020798"/>
<feature type="compositionally biased region" description="Low complexity" evidence="2">
    <location>
        <begin position="362"/>
        <end position="374"/>
    </location>
</feature>
<name>A0A316V7X3_9BASI</name>
<feature type="region of interest" description="Disordered" evidence="2">
    <location>
        <begin position="639"/>
        <end position="682"/>
    </location>
</feature>
<feature type="region of interest" description="Disordered" evidence="2">
    <location>
        <begin position="599"/>
        <end position="621"/>
    </location>
</feature>
<evidence type="ECO:0000313" key="5">
    <source>
        <dbReference type="Proteomes" id="UP000245771"/>
    </source>
</evidence>
<feature type="region of interest" description="Disordered" evidence="2">
    <location>
        <begin position="972"/>
        <end position="1019"/>
    </location>
</feature>
<keyword evidence="5" id="KW-1185">Reference proteome</keyword>
<sequence length="1445" mass="162485">MSLTRDNDDLGDADAISRPTSISSDNEGVKSNSKTANISLKGRKGILLSDGISESEEKASSESEEEDGMVFLNKFRQRRAISDRIDEGFDSQPLHPSLNQSSSRSSTIMNTHNLIPPANDSSIFSGSLTELSSSNDQDSNRASSSTTKLHHLRQPDSPLMSSKDPVFDREGRSASQEEGLYMTEAEKRAEQEHKRAERRLAMERLAAKSRKSDENATEPESSAPTEDHITSTSDKDKRNVPIKTKQRKKSKKVGDKVAARTLNLAPDLDMAADISSENDEDVRTSTSSVGKHVRPLSKKDLDEMNRVQARIEREKRISSARVRQAIRERKRFGIHDLLNTIGSSEANRKHALPLTKLERTLSPPQSRQSPSSDPIEAFSDNDEVNVNPKLMLAKPSSRPIYAQIKDRLSPKESALDDDEDIDLFDSENMIEKALRQSEERDRWRKWQERKKAILREAITDGKGAEKGEDDDIELYRDAEPTSTSTKTSYSPHSRHTGRHNLGHSEVPRRMLSGRVDVQQLEEDEPEMSFSTQQIQRFGRLIGKKGEQESSKDTNVTARKTDLASNLPKTAGKKQEQFRGTKAVELQAYIMHKMERQNIELRKGRVSKPKVADDQNNSGESEKQNIATLIESLQKNVQNTHTNHLNGDMSGDEDDSEYSPENNDQEQNAEHDNGSGNESVEVASDVEDANSIIARVNIDEEALGGSGSEEEDQEGVFIKPRTSQKSKKHQHIRVITDDDDNGDFLDISAPEDEPSTSTKKSHSNGERNAVAKQAIEEGMLHSIPSTVVNAGHEKKDSDPDPSAVFGQFFEDTQSDAPLQNDSFNVLSVKEQDGTGFTQFFEQGTPLTSSLRNEMMPPPSTSAKGFLLHQASDHDEFAALRKAQASQAKLIDDDPFDLPELDDILLPEQQDANIALELEAMRAEEEERLLRLKSTNRSENGITYINKEGFFTQTRPQSYSFQLSQMQTQQAVLGGKMKRRYRRAAPAHEEDDQAQSKSDNVQIDESMQVEQEPARERHSAFDLLREGARTIVRKDEVKARMKFIYGEAEESDGDSGDEEGMGPKKGKNKRRHGGLEGVFSDHDDQDSSEGDDEDEDEDDGRDLEDLIDEQRDEEEAEKDVLARERYLKDVDEDEKAALALHERAIRGAFRNKRRARNHESGNLEGFLEDDYEDDWLQKLAKNPYGSIAKKRRLEGKDGMDLLAEREDSQAFVREYHDSHRDSQPVDAYSFLMHVDEDESDEGEIDRKAPISRKDVQNAIAAKRKAKRLNALADEVEIEERRKKEEEEEIRERQLRRNIERALYNASDDEDEENLPDQGNSHFADSSAHSNVRSNPVEVAEHDQDKEEAMQSSLASVLPVVATRSIISDRERARLARLAKDFENEPDWQSAKEAIQRVRGRPANKNESSGGRSVANGLGSTKQTNSTSSSSNVRTRLQGVMSRENLFS</sequence>
<feature type="coiled-coil region" evidence="1">
    <location>
        <begin position="1256"/>
        <end position="1295"/>
    </location>
</feature>
<dbReference type="RefSeq" id="XP_025353606.1">
    <property type="nucleotide sequence ID" value="XM_025499017.1"/>
</dbReference>
<feature type="compositionally biased region" description="Basic and acidic residues" evidence="2">
    <location>
        <begin position="1336"/>
        <end position="1346"/>
    </location>
</feature>
<proteinExistence type="predicted"/>
<feature type="region of interest" description="Disordered" evidence="2">
    <location>
        <begin position="700"/>
        <end position="817"/>
    </location>
</feature>
<feature type="region of interest" description="Disordered" evidence="2">
    <location>
        <begin position="478"/>
        <end position="505"/>
    </location>
</feature>
<dbReference type="InParanoid" id="A0A316V7X3"/>
<gene>
    <name evidence="4" type="ORF">FA14DRAFT_161224</name>
</gene>
<reference evidence="4 5" key="1">
    <citation type="journal article" date="2018" name="Mol. Biol. Evol.">
        <title>Broad Genomic Sampling Reveals a Smut Pathogenic Ancestry of the Fungal Clade Ustilaginomycotina.</title>
        <authorList>
            <person name="Kijpornyongpan T."/>
            <person name="Mondo S.J."/>
            <person name="Barry K."/>
            <person name="Sandor L."/>
            <person name="Lee J."/>
            <person name="Lipzen A."/>
            <person name="Pangilinan J."/>
            <person name="LaButti K."/>
            <person name="Hainaut M."/>
            <person name="Henrissat B."/>
            <person name="Grigoriev I.V."/>
            <person name="Spatafora J.W."/>
            <person name="Aime M.C."/>
        </authorList>
    </citation>
    <scope>NUCLEOTIDE SEQUENCE [LARGE SCALE GENOMIC DNA]</scope>
    <source>
        <strain evidence="4 5">MCA 3882</strain>
    </source>
</reference>
<feature type="region of interest" description="Disordered" evidence="2">
    <location>
        <begin position="1393"/>
        <end position="1445"/>
    </location>
</feature>
<feature type="region of interest" description="Disordered" evidence="2">
    <location>
        <begin position="1301"/>
        <end position="1351"/>
    </location>
</feature>
<dbReference type="OrthoDB" id="3367102at2759"/>
<feature type="compositionally biased region" description="Polar residues" evidence="2">
    <location>
        <begin position="1314"/>
        <end position="1331"/>
    </location>
</feature>
<feature type="coiled-coil region" evidence="1">
    <location>
        <begin position="904"/>
        <end position="933"/>
    </location>
</feature>
<feature type="compositionally biased region" description="Acidic residues" evidence="2">
    <location>
        <begin position="1081"/>
        <end position="1115"/>
    </location>
</feature>
<feature type="region of interest" description="Disordered" evidence="2">
    <location>
        <begin position="349"/>
        <end position="382"/>
    </location>
</feature>
<dbReference type="STRING" id="1280837.A0A316V7X3"/>
<feature type="compositionally biased region" description="Low complexity" evidence="2">
    <location>
        <begin position="481"/>
        <end position="490"/>
    </location>
</feature>
<accession>A0A316V7X3</accession>
<feature type="compositionally biased region" description="Polar residues" evidence="2">
    <location>
        <begin position="993"/>
        <end position="1007"/>
    </location>
</feature>
<evidence type="ECO:0000256" key="1">
    <source>
        <dbReference type="SAM" id="Coils"/>
    </source>
</evidence>
<keyword evidence="1" id="KW-0175">Coiled coil</keyword>
<dbReference type="EMBL" id="KZ819604">
    <property type="protein sequence ID" value="PWN33304.1"/>
    <property type="molecule type" value="Genomic_DNA"/>
</dbReference>
<feature type="region of interest" description="Disordered" evidence="2">
    <location>
        <begin position="1047"/>
        <end position="1118"/>
    </location>
</feature>
<organism evidence="4 5">
    <name type="scientific">Meira miltonrushii</name>
    <dbReference type="NCBI Taxonomy" id="1280837"/>
    <lineage>
        <taxon>Eukaryota</taxon>
        <taxon>Fungi</taxon>
        <taxon>Dikarya</taxon>
        <taxon>Basidiomycota</taxon>
        <taxon>Ustilaginomycotina</taxon>
        <taxon>Exobasidiomycetes</taxon>
        <taxon>Exobasidiales</taxon>
        <taxon>Brachybasidiaceae</taxon>
        <taxon>Meira</taxon>
    </lineage>
</organism>
<feature type="compositionally biased region" description="Polar residues" evidence="2">
    <location>
        <begin position="552"/>
        <end position="567"/>
    </location>
</feature>
<dbReference type="InterPro" id="IPR018564">
    <property type="entry name" value="Repl_chkpnt_MRC1_dom"/>
</dbReference>
<feature type="compositionally biased region" description="Basic residues" evidence="2">
    <location>
        <begin position="974"/>
        <end position="983"/>
    </location>
</feature>
<feature type="compositionally biased region" description="Basic residues" evidence="2">
    <location>
        <begin position="721"/>
        <end position="731"/>
    </location>
</feature>
<feature type="domain" description="DNA replication checkpoint mediator MRC1" evidence="3">
    <location>
        <begin position="1038"/>
        <end position="1211"/>
    </location>
</feature>
<feature type="compositionally biased region" description="Basic and acidic residues" evidence="2">
    <location>
        <begin position="225"/>
        <end position="239"/>
    </location>
</feature>
<feature type="region of interest" description="Disordered" evidence="2">
    <location>
        <begin position="1"/>
        <end position="70"/>
    </location>
</feature>
<feature type="compositionally biased region" description="Basic residues" evidence="2">
    <location>
        <begin position="492"/>
        <end position="501"/>
    </location>
</feature>
<feature type="compositionally biased region" description="Polar residues" evidence="2">
    <location>
        <begin position="18"/>
        <end position="38"/>
    </location>
</feature>
<dbReference type="Pfam" id="PF09444">
    <property type="entry name" value="MRC1"/>
    <property type="match status" value="1"/>
</dbReference>
<feature type="compositionally biased region" description="Basic and acidic residues" evidence="2">
    <location>
        <begin position="1010"/>
        <end position="1019"/>
    </location>
</feature>
<evidence type="ECO:0000259" key="3">
    <source>
        <dbReference type="Pfam" id="PF09444"/>
    </source>
</evidence>
<feature type="compositionally biased region" description="Acidic residues" evidence="2">
    <location>
        <begin position="1047"/>
        <end position="1058"/>
    </location>
</feature>
<feature type="compositionally biased region" description="Basic and acidic residues" evidence="2">
    <location>
        <begin position="184"/>
        <end position="214"/>
    </location>
</feature>
<protein>
    <recommendedName>
        <fullName evidence="3">DNA replication checkpoint mediator MRC1 domain-containing protein</fullName>
    </recommendedName>
</protein>
<feature type="compositionally biased region" description="Acidic residues" evidence="2">
    <location>
        <begin position="736"/>
        <end position="753"/>
    </location>
</feature>